<organism evidence="2 3">
    <name type="scientific">Lophiotrema nucula</name>
    <dbReference type="NCBI Taxonomy" id="690887"/>
    <lineage>
        <taxon>Eukaryota</taxon>
        <taxon>Fungi</taxon>
        <taxon>Dikarya</taxon>
        <taxon>Ascomycota</taxon>
        <taxon>Pezizomycotina</taxon>
        <taxon>Dothideomycetes</taxon>
        <taxon>Pleosporomycetidae</taxon>
        <taxon>Pleosporales</taxon>
        <taxon>Lophiotremataceae</taxon>
        <taxon>Lophiotrema</taxon>
    </lineage>
</organism>
<evidence type="ECO:0000313" key="3">
    <source>
        <dbReference type="Proteomes" id="UP000799770"/>
    </source>
</evidence>
<keyword evidence="1" id="KW-0812">Transmembrane</keyword>
<name>A0A6A5ZMR5_9PLEO</name>
<dbReference type="EMBL" id="ML977314">
    <property type="protein sequence ID" value="KAF2120163.1"/>
    <property type="molecule type" value="Genomic_DNA"/>
</dbReference>
<keyword evidence="3" id="KW-1185">Reference proteome</keyword>
<evidence type="ECO:0000256" key="1">
    <source>
        <dbReference type="SAM" id="Phobius"/>
    </source>
</evidence>
<proteinExistence type="predicted"/>
<feature type="transmembrane region" description="Helical" evidence="1">
    <location>
        <begin position="38"/>
        <end position="62"/>
    </location>
</feature>
<feature type="transmembrane region" description="Helical" evidence="1">
    <location>
        <begin position="7"/>
        <end position="32"/>
    </location>
</feature>
<evidence type="ECO:0000313" key="2">
    <source>
        <dbReference type="EMBL" id="KAF2120163.1"/>
    </source>
</evidence>
<protein>
    <recommendedName>
        <fullName evidence="4">MARVEL domain-containing protein</fullName>
    </recommendedName>
</protein>
<gene>
    <name evidence="2" type="ORF">BDV96DRAFT_642012</name>
</gene>
<sequence>MHRRDRCFAFLWNALHLQSLCASLACIAIVAACKVRTGQLLTIGAIAASWTILFDLCALAIAHARTQDIPTRRTIWLVALEILTFMLCLAAALALLMIDTGAAWEEGATYRGYAGDPWRNYEAYLQATIAALHFVLVILEAVTCATARSRRRQGSVPSTTAASGSRDWF</sequence>
<dbReference type="PROSITE" id="PS51257">
    <property type="entry name" value="PROKAR_LIPOPROTEIN"/>
    <property type="match status" value="1"/>
</dbReference>
<feature type="transmembrane region" description="Helical" evidence="1">
    <location>
        <begin position="74"/>
        <end position="98"/>
    </location>
</feature>
<feature type="transmembrane region" description="Helical" evidence="1">
    <location>
        <begin position="123"/>
        <end position="142"/>
    </location>
</feature>
<reference evidence="2" key="1">
    <citation type="journal article" date="2020" name="Stud. Mycol.">
        <title>101 Dothideomycetes genomes: a test case for predicting lifestyles and emergence of pathogens.</title>
        <authorList>
            <person name="Haridas S."/>
            <person name="Albert R."/>
            <person name="Binder M."/>
            <person name="Bloem J."/>
            <person name="Labutti K."/>
            <person name="Salamov A."/>
            <person name="Andreopoulos B."/>
            <person name="Baker S."/>
            <person name="Barry K."/>
            <person name="Bills G."/>
            <person name="Bluhm B."/>
            <person name="Cannon C."/>
            <person name="Castanera R."/>
            <person name="Culley D."/>
            <person name="Daum C."/>
            <person name="Ezra D."/>
            <person name="Gonzalez J."/>
            <person name="Henrissat B."/>
            <person name="Kuo A."/>
            <person name="Liang C."/>
            <person name="Lipzen A."/>
            <person name="Lutzoni F."/>
            <person name="Magnuson J."/>
            <person name="Mondo S."/>
            <person name="Nolan M."/>
            <person name="Ohm R."/>
            <person name="Pangilinan J."/>
            <person name="Park H.-J."/>
            <person name="Ramirez L."/>
            <person name="Alfaro M."/>
            <person name="Sun H."/>
            <person name="Tritt A."/>
            <person name="Yoshinaga Y."/>
            <person name="Zwiers L.-H."/>
            <person name="Turgeon B."/>
            <person name="Goodwin S."/>
            <person name="Spatafora J."/>
            <person name="Crous P."/>
            <person name="Grigoriev I."/>
        </authorList>
    </citation>
    <scope>NUCLEOTIDE SEQUENCE</scope>
    <source>
        <strain evidence="2">CBS 627.86</strain>
    </source>
</reference>
<keyword evidence="1" id="KW-1133">Transmembrane helix</keyword>
<keyword evidence="1" id="KW-0472">Membrane</keyword>
<dbReference type="AlphaFoldDB" id="A0A6A5ZMR5"/>
<accession>A0A6A5ZMR5</accession>
<dbReference type="Proteomes" id="UP000799770">
    <property type="component" value="Unassembled WGS sequence"/>
</dbReference>
<evidence type="ECO:0008006" key="4">
    <source>
        <dbReference type="Google" id="ProtNLM"/>
    </source>
</evidence>